<feature type="transmembrane region" description="Helical" evidence="18">
    <location>
        <begin position="271"/>
        <end position="291"/>
    </location>
</feature>
<keyword evidence="8" id="KW-0732">Signal</keyword>
<dbReference type="FunFam" id="1.20.1420.30:FF:000004">
    <property type="entry name" value="Sodium/potassium/calcium exchanger 2 isoform 1"/>
    <property type="match status" value="1"/>
</dbReference>
<evidence type="ECO:0000256" key="10">
    <source>
        <dbReference type="ARBA" id="ARBA00022847"/>
    </source>
</evidence>
<keyword evidence="11" id="KW-0630">Potassium</keyword>
<evidence type="ECO:0000256" key="1">
    <source>
        <dbReference type="ARBA" id="ARBA00004141"/>
    </source>
</evidence>
<keyword evidence="12 18" id="KW-1133">Transmembrane helix</keyword>
<dbReference type="GO" id="GO:0005886">
    <property type="term" value="C:plasma membrane"/>
    <property type="evidence" value="ECO:0007669"/>
    <property type="project" value="TreeGrafter"/>
</dbReference>
<accession>A0AAD9UZ67</accession>
<dbReference type="Gene3D" id="1.20.1420.30">
    <property type="entry name" value="NCX, central ion-binding region"/>
    <property type="match status" value="2"/>
</dbReference>
<keyword evidence="6" id="KW-0109">Calcium transport</keyword>
<feature type="transmembrane region" description="Helical" evidence="18">
    <location>
        <begin position="439"/>
        <end position="458"/>
    </location>
</feature>
<comment type="subcellular location">
    <subcellularLocation>
        <location evidence="1">Membrane</location>
        <topology evidence="1">Multi-pass membrane protein</topology>
    </subcellularLocation>
</comment>
<evidence type="ECO:0000313" key="21">
    <source>
        <dbReference type="Proteomes" id="UP001249851"/>
    </source>
</evidence>
<dbReference type="InterPro" id="IPR004481">
    <property type="entry name" value="K/Na/Ca-exchanger"/>
</dbReference>
<evidence type="ECO:0000256" key="7">
    <source>
        <dbReference type="ARBA" id="ARBA00022692"/>
    </source>
</evidence>
<keyword evidence="14" id="KW-0406">Ion transport</keyword>
<feature type="compositionally biased region" description="Basic and acidic residues" evidence="17">
    <location>
        <begin position="357"/>
        <end position="394"/>
    </location>
</feature>
<dbReference type="PANTHER" id="PTHR10846:SF73">
    <property type="entry name" value="SODIUM_CALCIUM EXCHANGER MEMBRANE REGION DOMAIN-CONTAINING PROTEIN"/>
    <property type="match status" value="1"/>
</dbReference>
<gene>
    <name evidence="20" type="ORF">P5673_022927</name>
</gene>
<keyword evidence="16" id="KW-0739">Sodium transport</keyword>
<feature type="transmembrane region" description="Helical" evidence="18">
    <location>
        <begin position="161"/>
        <end position="181"/>
    </location>
</feature>
<feature type="transmembrane region" description="Helical" evidence="18">
    <location>
        <begin position="470"/>
        <end position="500"/>
    </location>
</feature>
<feature type="domain" description="Sodium/calcium exchanger membrane region" evidence="19">
    <location>
        <begin position="474"/>
        <end position="621"/>
    </location>
</feature>
<reference evidence="20" key="2">
    <citation type="journal article" date="2023" name="Science">
        <title>Genomic signatures of disease resistance in endangered staghorn corals.</title>
        <authorList>
            <person name="Vollmer S.V."/>
            <person name="Selwyn J.D."/>
            <person name="Despard B.A."/>
            <person name="Roesel C.L."/>
        </authorList>
    </citation>
    <scope>NUCLEOTIDE SEQUENCE</scope>
    <source>
        <strain evidence="20">K2</strain>
    </source>
</reference>
<dbReference type="Pfam" id="PF01699">
    <property type="entry name" value="Na_Ca_ex"/>
    <property type="match status" value="2"/>
</dbReference>
<dbReference type="EMBL" id="JARQWQ010000063">
    <property type="protein sequence ID" value="KAK2555301.1"/>
    <property type="molecule type" value="Genomic_DNA"/>
</dbReference>
<evidence type="ECO:0000256" key="15">
    <source>
        <dbReference type="ARBA" id="ARBA00023136"/>
    </source>
</evidence>
<comment type="similarity">
    <text evidence="2">Belongs to the Ca(2+):cation antiporter (CaCA) (TC 2.A.19) family. SLC24A subfamily.</text>
</comment>
<proteinExistence type="inferred from homology"/>
<keyword evidence="3" id="KW-0813">Transport</keyword>
<evidence type="ECO:0000256" key="16">
    <source>
        <dbReference type="ARBA" id="ARBA00023201"/>
    </source>
</evidence>
<sequence length="640" mass="71974">MAEKLTCFRSAVLASRPRRSGVLDSIFKNEIAVDSEDELRQNVSRMGTQAIFSIVDIQNRCIEEGDLFKLQNEEVMRRKRRSSVLLGFAASVTLLVFYAWNQNDLINEITRKPRSIAEEISDVSFTRNLLAHKTHKLKNCTPPSIGEFPNDFFNQRQRQHGAVIVNFAAAFYMFWAIAIVCDDYFVPCLEIICDKMGLQSDVAGATFMALGSSAPELFASVIGVFVTHGDIGVGTILGSAVFNVLFVIGVCGIGAGTVLYLAWWPLVRDSMFYLLSLVILMLVLMDNVVVWSEATAMVCSYSMYLVIMYFNPGIERWLYKITNTSSPEYKSDLHASNGTSNDKSEGYSKLATEEGNASEKEKKPTTNKEETLRTEEGIPEVEKDKEPEKNKDKDKEIHLAQSFEDSGEHLAHHHENEHFRPHEVPGLTLGTPWSPPQGLWARICWLIGFPINLIYYYTIPDVKKESCQKYVGFSFVVCIIWIGVTSYILVWMVTIIGYTFMIPDTVMGLSLVAFGSSVPDCLSSLFVAQKGDGDMAVSHTVGSNVFDILLCLGIPWLVKTTVWDYDSTVVINSHGLFVSCFFILGSIAVTLLIIYWYKWVLNRKVGCVYLIFYFIFLGISIYVEMKAFAKYNPPMCVIDV</sequence>
<feature type="transmembrane region" description="Helical" evidence="18">
    <location>
        <begin position="202"/>
        <end position="228"/>
    </location>
</feature>
<evidence type="ECO:0000256" key="9">
    <source>
        <dbReference type="ARBA" id="ARBA00022837"/>
    </source>
</evidence>
<feature type="transmembrane region" description="Helical" evidence="18">
    <location>
        <begin position="607"/>
        <end position="625"/>
    </location>
</feature>
<keyword evidence="4" id="KW-0050">Antiport</keyword>
<evidence type="ECO:0000256" key="3">
    <source>
        <dbReference type="ARBA" id="ARBA00022448"/>
    </source>
</evidence>
<feature type="compositionally biased region" description="Polar residues" evidence="17">
    <location>
        <begin position="331"/>
        <end position="341"/>
    </location>
</feature>
<dbReference type="FunFam" id="1.20.1420.30:FF:000009">
    <property type="entry name" value="sodium/potassium/calcium exchanger 5 isoform X2"/>
    <property type="match status" value="1"/>
</dbReference>
<feature type="transmembrane region" description="Helical" evidence="18">
    <location>
        <begin position="570"/>
        <end position="595"/>
    </location>
</feature>
<evidence type="ECO:0000256" key="11">
    <source>
        <dbReference type="ARBA" id="ARBA00022958"/>
    </source>
</evidence>
<evidence type="ECO:0000256" key="2">
    <source>
        <dbReference type="ARBA" id="ARBA00005364"/>
    </source>
</evidence>
<evidence type="ECO:0000256" key="14">
    <source>
        <dbReference type="ARBA" id="ARBA00023065"/>
    </source>
</evidence>
<keyword evidence="5" id="KW-0633">Potassium transport</keyword>
<organism evidence="20 21">
    <name type="scientific">Acropora cervicornis</name>
    <name type="common">Staghorn coral</name>
    <dbReference type="NCBI Taxonomy" id="6130"/>
    <lineage>
        <taxon>Eukaryota</taxon>
        <taxon>Metazoa</taxon>
        <taxon>Cnidaria</taxon>
        <taxon>Anthozoa</taxon>
        <taxon>Hexacorallia</taxon>
        <taxon>Scleractinia</taxon>
        <taxon>Astrocoeniina</taxon>
        <taxon>Acroporidae</taxon>
        <taxon>Acropora</taxon>
    </lineage>
</organism>
<dbReference type="GO" id="GO:0008273">
    <property type="term" value="F:calcium, potassium:sodium antiporter activity"/>
    <property type="evidence" value="ECO:0007669"/>
    <property type="project" value="TreeGrafter"/>
</dbReference>
<feature type="transmembrane region" description="Helical" evidence="18">
    <location>
        <begin position="240"/>
        <end position="264"/>
    </location>
</feature>
<evidence type="ECO:0000256" key="6">
    <source>
        <dbReference type="ARBA" id="ARBA00022568"/>
    </source>
</evidence>
<feature type="transmembrane region" description="Helical" evidence="18">
    <location>
        <begin position="540"/>
        <end position="558"/>
    </location>
</feature>
<name>A0AAD9UZ67_ACRCE</name>
<dbReference type="PANTHER" id="PTHR10846">
    <property type="entry name" value="SODIUM/POTASSIUM/CALCIUM EXCHANGER"/>
    <property type="match status" value="1"/>
</dbReference>
<evidence type="ECO:0000256" key="12">
    <source>
        <dbReference type="ARBA" id="ARBA00022989"/>
    </source>
</evidence>
<dbReference type="InterPro" id="IPR004837">
    <property type="entry name" value="NaCa_Exmemb"/>
</dbReference>
<evidence type="ECO:0000259" key="19">
    <source>
        <dbReference type="Pfam" id="PF01699"/>
    </source>
</evidence>
<dbReference type="GO" id="GO:0006874">
    <property type="term" value="P:intracellular calcium ion homeostasis"/>
    <property type="evidence" value="ECO:0007669"/>
    <property type="project" value="TreeGrafter"/>
</dbReference>
<evidence type="ECO:0000256" key="17">
    <source>
        <dbReference type="SAM" id="MobiDB-lite"/>
    </source>
</evidence>
<keyword evidence="13" id="KW-0915">Sodium</keyword>
<keyword evidence="7 18" id="KW-0812">Transmembrane</keyword>
<dbReference type="GO" id="GO:0015293">
    <property type="term" value="F:symporter activity"/>
    <property type="evidence" value="ECO:0007669"/>
    <property type="project" value="UniProtKB-KW"/>
</dbReference>
<evidence type="ECO:0000256" key="8">
    <source>
        <dbReference type="ARBA" id="ARBA00022729"/>
    </source>
</evidence>
<evidence type="ECO:0000256" key="13">
    <source>
        <dbReference type="ARBA" id="ARBA00023053"/>
    </source>
</evidence>
<dbReference type="Proteomes" id="UP001249851">
    <property type="component" value="Unassembled WGS sequence"/>
</dbReference>
<dbReference type="InterPro" id="IPR044880">
    <property type="entry name" value="NCX_ion-bd_dom_sf"/>
</dbReference>
<comment type="caution">
    <text evidence="20">The sequence shown here is derived from an EMBL/GenBank/DDBJ whole genome shotgun (WGS) entry which is preliminary data.</text>
</comment>
<reference evidence="20" key="1">
    <citation type="journal article" date="2023" name="G3 (Bethesda)">
        <title>Whole genome assembly and annotation of the endangered Caribbean coral Acropora cervicornis.</title>
        <authorList>
            <person name="Selwyn J.D."/>
            <person name="Vollmer S.V."/>
        </authorList>
    </citation>
    <scope>NUCLEOTIDE SEQUENCE</scope>
    <source>
        <strain evidence="20">K2</strain>
    </source>
</reference>
<keyword evidence="15 18" id="KW-0472">Membrane</keyword>
<feature type="transmembrane region" description="Helical" evidence="18">
    <location>
        <begin position="506"/>
        <end position="528"/>
    </location>
</feature>
<keyword evidence="9" id="KW-0106">Calcium</keyword>
<keyword evidence="10" id="KW-0769">Symport</keyword>
<evidence type="ECO:0000256" key="5">
    <source>
        <dbReference type="ARBA" id="ARBA00022538"/>
    </source>
</evidence>
<dbReference type="NCBIfam" id="TIGR00367">
    <property type="entry name" value="calcium/sodium antiporter"/>
    <property type="match status" value="1"/>
</dbReference>
<evidence type="ECO:0000256" key="18">
    <source>
        <dbReference type="SAM" id="Phobius"/>
    </source>
</evidence>
<protein>
    <submittedName>
        <fullName evidence="20">Sodium/potassium/calcium exchanger 4</fullName>
    </submittedName>
</protein>
<feature type="domain" description="Sodium/calcium exchanger membrane region" evidence="19">
    <location>
        <begin position="168"/>
        <end position="309"/>
    </location>
</feature>
<feature type="region of interest" description="Disordered" evidence="17">
    <location>
        <begin position="331"/>
        <end position="394"/>
    </location>
</feature>
<dbReference type="AlphaFoldDB" id="A0AAD9UZ67"/>
<feature type="transmembrane region" description="Helical" evidence="18">
    <location>
        <begin position="83"/>
        <end position="100"/>
    </location>
</feature>
<evidence type="ECO:0000313" key="20">
    <source>
        <dbReference type="EMBL" id="KAK2555301.1"/>
    </source>
</evidence>
<evidence type="ECO:0000256" key="4">
    <source>
        <dbReference type="ARBA" id="ARBA00022449"/>
    </source>
</evidence>
<keyword evidence="21" id="KW-1185">Reference proteome</keyword>
<dbReference type="GO" id="GO:0005262">
    <property type="term" value="F:calcium channel activity"/>
    <property type="evidence" value="ECO:0007669"/>
    <property type="project" value="TreeGrafter"/>
</dbReference>